<dbReference type="Pfam" id="PF07700">
    <property type="entry name" value="HNOB"/>
    <property type="match status" value="1"/>
</dbReference>
<dbReference type="RefSeq" id="WP_225670963.1">
    <property type="nucleotide sequence ID" value="NZ_JAEDAH010000005.1"/>
</dbReference>
<dbReference type="PANTHER" id="PTHR45655">
    <property type="entry name" value="GUANYLATE CYCLASE SOLUBLE SUBUNIT BETA-2"/>
    <property type="match status" value="1"/>
</dbReference>
<evidence type="ECO:0000313" key="3">
    <source>
        <dbReference type="Proteomes" id="UP000714380"/>
    </source>
</evidence>
<dbReference type="EMBL" id="JAEDAH010000005">
    <property type="protein sequence ID" value="MCA6062229.1"/>
    <property type="molecule type" value="Genomic_DNA"/>
</dbReference>
<name>A0ABS7ZKX6_9GAMM</name>
<comment type="caution">
    <text evidence="2">The sequence shown here is derived from an EMBL/GenBank/DDBJ whole genome shotgun (WGS) entry which is preliminary data.</text>
</comment>
<protein>
    <submittedName>
        <fullName evidence="2">Heme NO-binding domain-containing protein</fullName>
    </submittedName>
</protein>
<gene>
    <name evidence="2" type="ORF">I9W95_01275</name>
</gene>
<dbReference type="SUPFAM" id="SSF111126">
    <property type="entry name" value="Ligand-binding domain in the NO signalling and Golgi transport"/>
    <property type="match status" value="1"/>
</dbReference>
<dbReference type="Proteomes" id="UP000714380">
    <property type="component" value="Unassembled WGS sequence"/>
</dbReference>
<organism evidence="2 3">
    <name type="scientific">Thalassolituus marinus</name>
    <dbReference type="NCBI Taxonomy" id="671053"/>
    <lineage>
        <taxon>Bacteria</taxon>
        <taxon>Pseudomonadati</taxon>
        <taxon>Pseudomonadota</taxon>
        <taxon>Gammaproteobacteria</taxon>
        <taxon>Oceanospirillales</taxon>
        <taxon>Oceanospirillaceae</taxon>
        <taxon>Thalassolituus</taxon>
    </lineage>
</organism>
<proteinExistence type="predicted"/>
<sequence length="180" mass="20246">MKGVVFDMLRDMVEERYGLEGWDAVLEDADSDGLYVSTQTYPDEELVALVSSAVKVTGLEAAVLLKAFGEYMAGELYQRFPDFFDAADDLIQFLISVDRIVHMEVRKLYPDAALPTFEYQQSSPAELLMNYRSPRKMCMLAEGLIVGSSRHFETPVAIEHSPCMHDGADHCGLKVRLLEQ</sequence>
<evidence type="ECO:0000313" key="2">
    <source>
        <dbReference type="EMBL" id="MCA6062229.1"/>
    </source>
</evidence>
<dbReference type="InterPro" id="IPR038158">
    <property type="entry name" value="H-NOX_domain_sf"/>
</dbReference>
<accession>A0ABS7ZKX6</accession>
<keyword evidence="3" id="KW-1185">Reference proteome</keyword>
<evidence type="ECO:0000259" key="1">
    <source>
        <dbReference type="Pfam" id="PF07700"/>
    </source>
</evidence>
<dbReference type="InterPro" id="IPR024096">
    <property type="entry name" value="NO_sig/Golgi_transp_ligand-bd"/>
</dbReference>
<feature type="domain" description="Heme NO-binding" evidence="1">
    <location>
        <begin position="2"/>
        <end position="160"/>
    </location>
</feature>
<dbReference type="Gene3D" id="3.90.1520.10">
    <property type="entry name" value="H-NOX domain"/>
    <property type="match status" value="1"/>
</dbReference>
<dbReference type="InterPro" id="IPR011644">
    <property type="entry name" value="Heme_NO-bd"/>
</dbReference>
<reference evidence="2 3" key="1">
    <citation type="submission" date="2020-12" db="EMBL/GenBank/DDBJ databases">
        <title>Novel Thalassolituus-related marine hydrocarbonoclastic bacteria mediated algae-derived hydrocarbons mineralization in twilight zone of the northern South China Sea.</title>
        <authorList>
            <person name="Dong C."/>
        </authorList>
    </citation>
    <scope>NUCLEOTIDE SEQUENCE [LARGE SCALE GENOMIC DNA]</scope>
    <source>
        <strain evidence="2 3">IMCC1826</strain>
    </source>
</reference>
<dbReference type="PANTHER" id="PTHR45655:SF13">
    <property type="entry name" value="SOLUBLE GUANYLATE CYCLASE GCY-32-RELATED"/>
    <property type="match status" value="1"/>
</dbReference>